<evidence type="ECO:0000313" key="3">
    <source>
        <dbReference type="Proteomes" id="UP000036102"/>
    </source>
</evidence>
<dbReference type="PANTHER" id="PTHR23150">
    <property type="entry name" value="SULFATASE MODIFYING FACTOR 1, 2"/>
    <property type="match status" value="1"/>
</dbReference>
<dbReference type="PROSITE" id="PS51257">
    <property type="entry name" value="PROKAR_LIPOPROTEIN"/>
    <property type="match status" value="1"/>
</dbReference>
<dbReference type="GO" id="GO:0120147">
    <property type="term" value="F:formylglycine-generating oxidase activity"/>
    <property type="evidence" value="ECO:0007669"/>
    <property type="project" value="TreeGrafter"/>
</dbReference>
<dbReference type="SUPFAM" id="SSF56436">
    <property type="entry name" value="C-type lectin-like"/>
    <property type="match status" value="1"/>
</dbReference>
<accession>A0A0J7JA27</accession>
<dbReference type="RefSeq" id="WP_197083790.1">
    <property type="nucleotide sequence ID" value="NZ_LFBU01000001.1"/>
</dbReference>
<dbReference type="EMBL" id="LFBU01000001">
    <property type="protein sequence ID" value="KMQ75057.1"/>
    <property type="molecule type" value="Genomic_DNA"/>
</dbReference>
<evidence type="ECO:0000313" key="2">
    <source>
        <dbReference type="EMBL" id="KMQ75057.1"/>
    </source>
</evidence>
<evidence type="ECO:0000259" key="1">
    <source>
        <dbReference type="Pfam" id="PF03781"/>
    </source>
</evidence>
<dbReference type="STRING" id="1658765.Msub_11256"/>
<dbReference type="InterPro" id="IPR005532">
    <property type="entry name" value="SUMF_dom"/>
</dbReference>
<dbReference type="InterPro" id="IPR042095">
    <property type="entry name" value="SUMF_sf"/>
</dbReference>
<protein>
    <submittedName>
        <fullName evidence="2">Formylglycine-generating enzyme, required for sulfatase activity, contains SUMF1/FGE domain</fullName>
    </submittedName>
</protein>
<gene>
    <name evidence="2" type="ORF">Msub_11256</name>
</gene>
<feature type="domain" description="Sulfatase-modifying factor enzyme-like" evidence="1">
    <location>
        <begin position="35"/>
        <end position="278"/>
    </location>
</feature>
<dbReference type="PATRIC" id="fig|1658765.3.peg.1245"/>
<dbReference type="PANTHER" id="PTHR23150:SF19">
    <property type="entry name" value="FORMYLGLYCINE-GENERATING ENZYME"/>
    <property type="match status" value="1"/>
</dbReference>
<dbReference type="InterPro" id="IPR016187">
    <property type="entry name" value="CTDL_fold"/>
</dbReference>
<name>A0A0J7JA27_9GAMM</name>
<dbReference type="Gene3D" id="3.90.1580.10">
    <property type="entry name" value="paralog of FGE (formylglycine-generating enzyme)"/>
    <property type="match status" value="1"/>
</dbReference>
<dbReference type="Proteomes" id="UP000036102">
    <property type="component" value="Unassembled WGS sequence"/>
</dbReference>
<reference evidence="2 3" key="1">
    <citation type="submission" date="2015-06" db="EMBL/GenBank/DDBJ databases">
        <title>Marinobacter subterrani, a genetically tractable neutrophilic iron-oxidizing strain isolated from the Soudan Iron Mine.</title>
        <authorList>
            <person name="Bonis B.M."/>
            <person name="Gralnick J.A."/>
        </authorList>
    </citation>
    <scope>NUCLEOTIDE SEQUENCE [LARGE SCALE GENOMIC DNA]</scope>
    <source>
        <strain evidence="2 3">JG233</strain>
    </source>
</reference>
<dbReference type="InterPro" id="IPR051043">
    <property type="entry name" value="Sulfatase_Mod_Factor_Kinase"/>
</dbReference>
<dbReference type="AlphaFoldDB" id="A0A0J7JA27"/>
<keyword evidence="3" id="KW-1185">Reference proteome</keyword>
<comment type="caution">
    <text evidence="2">The sequence shown here is derived from an EMBL/GenBank/DDBJ whole genome shotgun (WGS) entry which is preliminary data.</text>
</comment>
<organism evidence="2 3">
    <name type="scientific">Marinobacter subterrani</name>
    <dbReference type="NCBI Taxonomy" id="1658765"/>
    <lineage>
        <taxon>Bacteria</taxon>
        <taxon>Pseudomonadati</taxon>
        <taxon>Pseudomonadota</taxon>
        <taxon>Gammaproteobacteria</taxon>
        <taxon>Pseudomonadales</taxon>
        <taxon>Marinobacteraceae</taxon>
        <taxon>Marinobacter</taxon>
    </lineage>
</organism>
<proteinExistence type="predicted"/>
<dbReference type="Pfam" id="PF03781">
    <property type="entry name" value="FGE-sulfatase"/>
    <property type="match status" value="1"/>
</dbReference>
<sequence length="289" mass="32830">MRYLVFSSLVVTSTLSGCSLDYESQAEDMIQRQMNAMVFVEGGEFMMGNPGGWDGSRDSWPPHKVVLDDFYIQKYEVTQGDFELFMATTGYEYSSKYYEQLREEKPDRYQPQLPAVVSWSDASEFCQWLSGQTGKNVNLPTEAQWEYAARNGGKMMRYGTATGKAERGVTMAARPSQYRRQKQVLPKPPGSFPPNPLGLYDMSGNVAEWIRDYYHGGYYEDSPIDNPEGPVDPVIENWSNEPYRVLRGGDFKDFSGNTTVTRRKAIQRVTNETTGFRCSFSKSLTAEHA</sequence>